<sequence length="167" mass="19478">MEATTKEFAVKCPHRVQSWDEDACEPQIIDGFAWKIRTRKFPSGSNHTANNPTSTYLLKVYLECSPVDNKQADWECTVQCQVTFSRIDIKFNPIYSYCLTQPRCSLQMLPYKLLTFSRTNNCQYVDDFYREEEKGGYCDLNQCPKTYWTTCVNVFTVSSKLLSVKRK</sequence>
<reference evidence="1" key="1">
    <citation type="submission" date="2021-05" db="EMBL/GenBank/DDBJ databases">
        <authorList>
            <person name="Alioto T."/>
            <person name="Alioto T."/>
            <person name="Gomez Garrido J."/>
        </authorList>
    </citation>
    <scope>NUCLEOTIDE SEQUENCE</scope>
</reference>
<proteinExistence type="predicted"/>
<dbReference type="AlphaFoldDB" id="A0A8D8VN86"/>
<organism evidence="1">
    <name type="scientific">Cacopsylla melanoneura</name>
    <dbReference type="NCBI Taxonomy" id="428564"/>
    <lineage>
        <taxon>Eukaryota</taxon>
        <taxon>Metazoa</taxon>
        <taxon>Ecdysozoa</taxon>
        <taxon>Arthropoda</taxon>
        <taxon>Hexapoda</taxon>
        <taxon>Insecta</taxon>
        <taxon>Pterygota</taxon>
        <taxon>Neoptera</taxon>
        <taxon>Paraneoptera</taxon>
        <taxon>Hemiptera</taxon>
        <taxon>Sternorrhyncha</taxon>
        <taxon>Psylloidea</taxon>
        <taxon>Psyllidae</taxon>
        <taxon>Psyllinae</taxon>
        <taxon>Cacopsylla</taxon>
    </lineage>
</organism>
<name>A0A8D8VN86_9HEMI</name>
<evidence type="ECO:0000313" key="1">
    <source>
        <dbReference type="EMBL" id="CAG6629612.1"/>
    </source>
</evidence>
<dbReference type="EMBL" id="HBUF01071285">
    <property type="protein sequence ID" value="CAG6629612.1"/>
    <property type="molecule type" value="Transcribed_RNA"/>
</dbReference>
<accession>A0A8D8VN86</accession>
<protein>
    <submittedName>
        <fullName evidence="1">Uncharacterized protein</fullName>
    </submittedName>
</protein>